<comment type="caution">
    <text evidence="2">The sequence shown here is derived from an EMBL/GenBank/DDBJ whole genome shotgun (WGS) entry which is preliminary data.</text>
</comment>
<feature type="chain" id="PRO_5017964718" evidence="1">
    <location>
        <begin position="30"/>
        <end position="486"/>
    </location>
</feature>
<gene>
    <name evidence="2" type="ORF">ED236_10765</name>
</gene>
<keyword evidence="3" id="KW-1185">Reference proteome</keyword>
<name>A0A3N0UXR5_9PROT</name>
<dbReference type="Gene3D" id="3.40.50.1820">
    <property type="entry name" value="alpha/beta hydrolase"/>
    <property type="match status" value="1"/>
</dbReference>
<accession>A0A3N0UXR5</accession>
<keyword evidence="1" id="KW-0732">Signal</keyword>
<dbReference type="EMBL" id="RJVP01000006">
    <property type="protein sequence ID" value="ROH85327.1"/>
    <property type="molecule type" value="Genomic_DNA"/>
</dbReference>
<reference evidence="2 3" key="1">
    <citation type="submission" date="2018-10" db="EMBL/GenBank/DDBJ databases">
        <authorList>
            <person name="Chen W.-M."/>
        </authorList>
    </citation>
    <scope>NUCLEOTIDE SEQUENCE [LARGE SCALE GENOMIC DNA]</scope>
    <source>
        <strain evidence="2 3">H-5</strain>
    </source>
</reference>
<proteinExistence type="predicted"/>
<dbReference type="GO" id="GO:0016787">
    <property type="term" value="F:hydrolase activity"/>
    <property type="evidence" value="ECO:0007669"/>
    <property type="project" value="UniProtKB-KW"/>
</dbReference>
<evidence type="ECO:0000313" key="3">
    <source>
        <dbReference type="Proteomes" id="UP000275137"/>
    </source>
</evidence>
<protein>
    <submittedName>
        <fullName evidence="2">Alpha/beta fold hydrolase</fullName>
    </submittedName>
</protein>
<evidence type="ECO:0000256" key="1">
    <source>
        <dbReference type="SAM" id="SignalP"/>
    </source>
</evidence>
<dbReference type="InterPro" id="IPR029058">
    <property type="entry name" value="AB_hydrolase_fold"/>
</dbReference>
<dbReference type="SUPFAM" id="SSF53474">
    <property type="entry name" value="alpha/beta-Hydrolases"/>
    <property type="match status" value="1"/>
</dbReference>
<dbReference type="Proteomes" id="UP000275137">
    <property type="component" value="Unassembled WGS sequence"/>
</dbReference>
<feature type="signal peptide" evidence="1">
    <location>
        <begin position="1"/>
        <end position="29"/>
    </location>
</feature>
<keyword evidence="2" id="KW-0378">Hydrolase</keyword>
<evidence type="ECO:0000313" key="2">
    <source>
        <dbReference type="EMBL" id="ROH85327.1"/>
    </source>
</evidence>
<organism evidence="2 3">
    <name type="scientific">Pseudomethylobacillus aquaticus</name>
    <dbReference type="NCBI Taxonomy" id="2676064"/>
    <lineage>
        <taxon>Bacteria</taxon>
        <taxon>Pseudomonadati</taxon>
        <taxon>Pseudomonadota</taxon>
        <taxon>Betaproteobacteria</taxon>
        <taxon>Nitrosomonadales</taxon>
        <taxon>Methylophilaceae</taxon>
        <taxon>Pseudomethylobacillus</taxon>
    </lineage>
</organism>
<sequence>METTRLASAMIWRCVLAALLLCSSSALSAAQEARPCRITGYSYEILCGELLVPADPQQPQLGTIKVAWRKIAARARYPRPDPLIWIPDGIGGDASEYAPGLSATLTRVLNTRDLIWLDTRGSGASTPLQCAPPGPASISKRLERFSDARTLAACQQAILAAGGLAVYTPQRMAADHEQLRQQLGLKQVNVLAEGTGVEVAKAWLRIQPNAINKMVWESPLPADDPLAFQASYSADALAQLLIRCEQNLRCMAAYPNLNSRLEQLLRQLPVSLTLPHPQTGHLDNFILDERMLASLLTSILRSTSLSSALPAALEQAANGHWLALLGLSSSLWSRDDTRFNHGLWLARQCQWLTQRQGAPSSVWGQWFHQHKVSSLQTYCADLPPLPSSDLAAVDLDDIPTLVLAARYSDATLADRAMRHVIKVPGVAQHVLSHGCARDVIYRFMAADGMPEKGSLEAECLLRIKAPAPGQVSAPLQALPAAQEVGP</sequence>
<dbReference type="AlphaFoldDB" id="A0A3N0UXR5"/>